<reference evidence="1" key="1">
    <citation type="submission" date="2023-08" db="EMBL/GenBank/DDBJ databases">
        <title>Study of Resistomes in environmental pathogenic environmental.</title>
        <authorList>
            <person name="Bhattacharjee A."/>
            <person name="Singh A.K."/>
        </authorList>
    </citation>
    <scope>NUCLEOTIDE SEQUENCE</scope>
    <source>
        <strain evidence="1">S1</strain>
    </source>
</reference>
<accession>A0ABU3MUI1</accession>
<evidence type="ECO:0000313" key="1">
    <source>
        <dbReference type="EMBL" id="MDT8505399.1"/>
    </source>
</evidence>
<dbReference type="Proteomes" id="UP001074635">
    <property type="component" value="Unassembled WGS sequence"/>
</dbReference>
<dbReference type="InterPro" id="IPR044000">
    <property type="entry name" value="Phage_tube_2"/>
</dbReference>
<keyword evidence="2" id="KW-1185">Reference proteome</keyword>
<protein>
    <submittedName>
        <fullName evidence="1">Uncharacterized protein</fullName>
    </submittedName>
</protein>
<name>A0ABU3MUI1_9BURK</name>
<gene>
    <name evidence="1" type="ORF">OYC61_013930</name>
</gene>
<dbReference type="Pfam" id="PF18906">
    <property type="entry name" value="Phage_tube_2"/>
    <property type="match status" value="1"/>
</dbReference>
<comment type="caution">
    <text evidence="1">The sequence shown here is derived from an EMBL/GenBank/DDBJ whole genome shotgun (WGS) entry which is preliminary data.</text>
</comment>
<organism evidence="1 2">
    <name type="scientific">Alcaligenes nematophilus</name>
    <dbReference type="NCBI Taxonomy" id="2994643"/>
    <lineage>
        <taxon>Bacteria</taxon>
        <taxon>Pseudomonadati</taxon>
        <taxon>Pseudomonadota</taxon>
        <taxon>Betaproteobacteria</taxon>
        <taxon>Burkholderiales</taxon>
        <taxon>Alcaligenaceae</taxon>
        <taxon>Alcaligenes</taxon>
    </lineage>
</organism>
<dbReference type="RefSeq" id="WP_268380479.1">
    <property type="nucleotide sequence ID" value="NZ_JAPQTC020000004.1"/>
</dbReference>
<sequence length="309" mass="33039">MAKSAKKTLLMAKLQTAAGTEAVPTGATDSILLRNLTATPLSTETVERALLRPYMGNAGQIVTTVYTQIEGEVELAGSGTPGKAPAWGGLLRGCGFAEVVEDAEVVYTPVSDDFEMLTLHYYLDGLFHKITDARGTVSFDISAKGIPFMRFRFMGVYHPITDQAAPADVDFSAFQTPLGVNKKNTPLWSLGGYSGCLQSLSLDLANSLVWRSLISCEGAEITDRQPTGQISLELPKIADLNWPEMVRNAVQQPLSITHGTQPGNIVTLSAPGAQLSEPSYSEADNVAMLGMNMSLQPGQGNDDIKIVVS</sequence>
<proteinExistence type="predicted"/>
<dbReference type="EMBL" id="JAPQTC020000004">
    <property type="protein sequence ID" value="MDT8505399.1"/>
    <property type="molecule type" value="Genomic_DNA"/>
</dbReference>
<evidence type="ECO:0000313" key="2">
    <source>
        <dbReference type="Proteomes" id="UP001074635"/>
    </source>
</evidence>